<feature type="non-terminal residue" evidence="7">
    <location>
        <position position="1"/>
    </location>
</feature>
<dbReference type="CDD" id="cd00320">
    <property type="entry name" value="cpn10"/>
    <property type="match status" value="1"/>
</dbReference>
<dbReference type="InterPro" id="IPR011032">
    <property type="entry name" value="GroES-like_sf"/>
</dbReference>
<sequence length="100" mass="10994">QAFKRFFPLFDRVLVERFVPEVKTKGGIMIPEKAQGKVVEATVMAVGPGAVKDNGQVKPVSVKVGDKVLLPEYGGTKVTIEDSEYYLFRDGDLLGKFESS</sequence>
<dbReference type="CTD" id="20233806"/>
<dbReference type="GO" id="GO:0005524">
    <property type="term" value="F:ATP binding"/>
    <property type="evidence" value="ECO:0007669"/>
    <property type="project" value="InterPro"/>
</dbReference>
<dbReference type="HOGENOM" id="CLU_132825_0_2_1"/>
<dbReference type="Proteomes" id="UP000030746">
    <property type="component" value="Unassembled WGS sequence"/>
</dbReference>
<dbReference type="SMART" id="SM00883">
    <property type="entry name" value="Cpn10"/>
    <property type="match status" value="1"/>
</dbReference>
<proteinExistence type="inferred from homology"/>
<evidence type="ECO:0000313" key="7">
    <source>
        <dbReference type="EMBL" id="ESP04303.1"/>
    </source>
</evidence>
<evidence type="ECO:0000256" key="5">
    <source>
        <dbReference type="ARBA" id="ARBA00031971"/>
    </source>
</evidence>
<gene>
    <name evidence="7" type="ORF">LOTGIDRAFT_136451</name>
</gene>
<evidence type="ECO:0000256" key="1">
    <source>
        <dbReference type="ARBA" id="ARBA00006975"/>
    </source>
</evidence>
<dbReference type="PRINTS" id="PR00297">
    <property type="entry name" value="CHAPERONIN10"/>
</dbReference>
<dbReference type="FunFam" id="2.30.33.40:FF:000002">
    <property type="entry name" value="10 kDa chaperonin, mitochondrial"/>
    <property type="match status" value="1"/>
</dbReference>
<comment type="similarity">
    <text evidence="1 6">Belongs to the GroES chaperonin family.</text>
</comment>
<dbReference type="SUPFAM" id="SSF50129">
    <property type="entry name" value="GroES-like"/>
    <property type="match status" value="1"/>
</dbReference>
<evidence type="ECO:0000313" key="8">
    <source>
        <dbReference type="Proteomes" id="UP000030746"/>
    </source>
</evidence>
<dbReference type="PANTHER" id="PTHR10772">
    <property type="entry name" value="10 KDA HEAT SHOCK PROTEIN"/>
    <property type="match status" value="1"/>
</dbReference>
<dbReference type="InterPro" id="IPR020818">
    <property type="entry name" value="Chaperonin_GroES"/>
</dbReference>
<dbReference type="OrthoDB" id="184876at2759"/>
<dbReference type="KEGG" id="lgi:LOTGIDRAFT_136451"/>
<organism evidence="7 8">
    <name type="scientific">Lottia gigantea</name>
    <name type="common">Giant owl limpet</name>
    <dbReference type="NCBI Taxonomy" id="225164"/>
    <lineage>
        <taxon>Eukaryota</taxon>
        <taxon>Metazoa</taxon>
        <taxon>Spiralia</taxon>
        <taxon>Lophotrochozoa</taxon>
        <taxon>Mollusca</taxon>
        <taxon>Gastropoda</taxon>
        <taxon>Patellogastropoda</taxon>
        <taxon>Lottioidea</taxon>
        <taxon>Lottiidae</taxon>
        <taxon>Lottia</taxon>
    </lineage>
</organism>
<dbReference type="GO" id="GO:0005759">
    <property type="term" value="C:mitochondrial matrix"/>
    <property type="evidence" value="ECO:0007669"/>
    <property type="project" value="TreeGrafter"/>
</dbReference>
<dbReference type="GO" id="GO:0044183">
    <property type="term" value="F:protein folding chaperone"/>
    <property type="evidence" value="ECO:0007669"/>
    <property type="project" value="InterPro"/>
</dbReference>
<dbReference type="InterPro" id="IPR037124">
    <property type="entry name" value="Chaperonin_GroES_sf"/>
</dbReference>
<evidence type="ECO:0000256" key="2">
    <source>
        <dbReference type="ARBA" id="ARBA00018842"/>
    </source>
</evidence>
<dbReference type="RefSeq" id="XP_009045000.1">
    <property type="nucleotide sequence ID" value="XM_009046752.1"/>
</dbReference>
<protein>
    <recommendedName>
        <fullName evidence="2">10 kDa heat shock protein, mitochondrial</fullName>
    </recommendedName>
    <alternativeName>
        <fullName evidence="4">10 kDa chaperonin</fullName>
    </alternativeName>
    <alternativeName>
        <fullName evidence="5">Chaperonin 10</fullName>
    </alternativeName>
</protein>
<name>V4B1R6_LOTGI</name>
<dbReference type="EMBL" id="KB199806">
    <property type="protein sequence ID" value="ESP04303.1"/>
    <property type="molecule type" value="Genomic_DNA"/>
</dbReference>
<keyword evidence="8" id="KW-1185">Reference proteome</keyword>
<accession>V4B1R6</accession>
<dbReference type="STRING" id="225164.V4B1R6"/>
<dbReference type="GO" id="GO:0051082">
    <property type="term" value="F:unfolded protein binding"/>
    <property type="evidence" value="ECO:0007669"/>
    <property type="project" value="TreeGrafter"/>
</dbReference>
<evidence type="ECO:0000256" key="6">
    <source>
        <dbReference type="RuleBase" id="RU003479"/>
    </source>
</evidence>
<keyword evidence="3 6" id="KW-0143">Chaperone</keyword>
<dbReference type="GO" id="GO:0046872">
    <property type="term" value="F:metal ion binding"/>
    <property type="evidence" value="ECO:0007669"/>
    <property type="project" value="TreeGrafter"/>
</dbReference>
<dbReference type="PANTHER" id="PTHR10772:SF0">
    <property type="entry name" value="10 KDA HEAT SHOCK PROTEIN, MITOCHONDRIAL"/>
    <property type="match status" value="1"/>
</dbReference>
<dbReference type="OMA" id="EDFLIMR"/>
<dbReference type="AlphaFoldDB" id="V4B1R6"/>
<dbReference type="Pfam" id="PF00166">
    <property type="entry name" value="Cpn10"/>
    <property type="match status" value="1"/>
</dbReference>
<reference evidence="7 8" key="1">
    <citation type="journal article" date="2013" name="Nature">
        <title>Insights into bilaterian evolution from three spiralian genomes.</title>
        <authorList>
            <person name="Simakov O."/>
            <person name="Marletaz F."/>
            <person name="Cho S.J."/>
            <person name="Edsinger-Gonzales E."/>
            <person name="Havlak P."/>
            <person name="Hellsten U."/>
            <person name="Kuo D.H."/>
            <person name="Larsson T."/>
            <person name="Lv J."/>
            <person name="Arendt D."/>
            <person name="Savage R."/>
            <person name="Osoegawa K."/>
            <person name="de Jong P."/>
            <person name="Grimwood J."/>
            <person name="Chapman J.A."/>
            <person name="Shapiro H."/>
            <person name="Aerts A."/>
            <person name="Otillar R.P."/>
            <person name="Terry A.Y."/>
            <person name="Boore J.L."/>
            <person name="Grigoriev I.V."/>
            <person name="Lindberg D.R."/>
            <person name="Seaver E.C."/>
            <person name="Weisblat D.A."/>
            <person name="Putnam N.H."/>
            <person name="Rokhsar D.S."/>
        </authorList>
    </citation>
    <scope>NUCLEOTIDE SEQUENCE [LARGE SCALE GENOMIC DNA]</scope>
</reference>
<evidence type="ECO:0000256" key="3">
    <source>
        <dbReference type="ARBA" id="ARBA00023186"/>
    </source>
</evidence>
<dbReference type="GeneID" id="20233806"/>
<dbReference type="GO" id="GO:0051087">
    <property type="term" value="F:protein-folding chaperone binding"/>
    <property type="evidence" value="ECO:0007669"/>
    <property type="project" value="TreeGrafter"/>
</dbReference>
<dbReference type="HAMAP" id="MF_00580">
    <property type="entry name" value="CH10"/>
    <property type="match status" value="1"/>
</dbReference>
<dbReference type="Gene3D" id="2.30.33.40">
    <property type="entry name" value="GroES chaperonin"/>
    <property type="match status" value="1"/>
</dbReference>
<evidence type="ECO:0000256" key="4">
    <source>
        <dbReference type="ARBA" id="ARBA00029976"/>
    </source>
</evidence>